<keyword evidence="1" id="KW-0614">Plasmid</keyword>
<name>A0ABZ1RZM7_9ACTN</name>
<geneLocation type="plasmid" evidence="1 2">
    <name>unnamed1</name>
</geneLocation>
<gene>
    <name evidence="1" type="ORF">OHU17_37980</name>
</gene>
<accession>A0ABZ1RZM7</accession>
<evidence type="ECO:0000313" key="1">
    <source>
        <dbReference type="EMBL" id="WUO51620.1"/>
    </source>
</evidence>
<organism evidence="1 2">
    <name type="scientific">Streptomyces goshikiensis</name>
    <dbReference type="NCBI Taxonomy" id="1942"/>
    <lineage>
        <taxon>Bacteria</taxon>
        <taxon>Bacillati</taxon>
        <taxon>Actinomycetota</taxon>
        <taxon>Actinomycetes</taxon>
        <taxon>Kitasatosporales</taxon>
        <taxon>Streptomycetaceae</taxon>
        <taxon>Streptomyces</taxon>
    </lineage>
</organism>
<dbReference type="Proteomes" id="UP001432075">
    <property type="component" value="Plasmid unnamed1"/>
</dbReference>
<keyword evidence="2" id="KW-1185">Reference proteome</keyword>
<evidence type="ECO:0000313" key="2">
    <source>
        <dbReference type="Proteomes" id="UP001432075"/>
    </source>
</evidence>
<sequence>MDAVQAAVVAWAAESGQRRIDVEARLTGVVCGGKDPQVWPGAAA</sequence>
<protein>
    <submittedName>
        <fullName evidence="1">Uncharacterized protein</fullName>
    </submittedName>
</protein>
<reference evidence="1" key="1">
    <citation type="submission" date="2022-10" db="EMBL/GenBank/DDBJ databases">
        <title>The complete genomes of actinobacterial strains from the NBC collection.</title>
        <authorList>
            <person name="Joergensen T.S."/>
            <person name="Alvarez Arevalo M."/>
            <person name="Sterndorff E.B."/>
            <person name="Faurdal D."/>
            <person name="Vuksanovic O."/>
            <person name="Mourched A.-S."/>
            <person name="Charusanti P."/>
            <person name="Shaw S."/>
            <person name="Blin K."/>
            <person name="Weber T."/>
        </authorList>
    </citation>
    <scope>NUCLEOTIDE SEQUENCE</scope>
    <source>
        <strain evidence="1">NBC_00283</strain>
        <plasmid evidence="1">unnamed1</plasmid>
    </source>
</reference>
<proteinExistence type="predicted"/>
<dbReference type="RefSeq" id="WP_328777841.1">
    <property type="nucleotide sequence ID" value="NZ_CP108058.1"/>
</dbReference>
<dbReference type="EMBL" id="CP108058">
    <property type="protein sequence ID" value="WUO51620.1"/>
    <property type="molecule type" value="Genomic_DNA"/>
</dbReference>